<dbReference type="PROSITE" id="PS51078">
    <property type="entry name" value="ICLR_ED"/>
    <property type="match status" value="1"/>
</dbReference>
<dbReference type="InterPro" id="IPR014757">
    <property type="entry name" value="Tscrpt_reg_IclR_C"/>
</dbReference>
<proteinExistence type="predicted"/>
<dbReference type="AlphaFoldDB" id="A0A5M8ABQ8"/>
<keyword evidence="2" id="KW-0238">DNA-binding</keyword>
<dbReference type="RefSeq" id="WP_150083767.1">
    <property type="nucleotide sequence ID" value="NZ_VWRN01000045.1"/>
</dbReference>
<keyword evidence="7" id="KW-1185">Reference proteome</keyword>
<feature type="domain" description="IclR-ED" evidence="5">
    <location>
        <begin position="84"/>
        <end position="270"/>
    </location>
</feature>
<dbReference type="GO" id="GO:0003700">
    <property type="term" value="F:DNA-binding transcription factor activity"/>
    <property type="evidence" value="ECO:0007669"/>
    <property type="project" value="TreeGrafter"/>
</dbReference>
<evidence type="ECO:0000313" key="7">
    <source>
        <dbReference type="Proteomes" id="UP000324324"/>
    </source>
</evidence>
<comment type="caution">
    <text evidence="6">The sequence shown here is derived from an EMBL/GenBank/DDBJ whole genome shotgun (WGS) entry which is preliminary data.</text>
</comment>
<dbReference type="SUPFAM" id="SSF46785">
    <property type="entry name" value="Winged helix' DNA-binding domain"/>
    <property type="match status" value="1"/>
</dbReference>
<dbReference type="EMBL" id="VWRN01000045">
    <property type="protein sequence ID" value="KAA6120743.1"/>
    <property type="molecule type" value="Genomic_DNA"/>
</dbReference>
<protein>
    <submittedName>
        <fullName evidence="6">IclR family transcriptional regulator</fullName>
    </submittedName>
</protein>
<evidence type="ECO:0000259" key="5">
    <source>
        <dbReference type="PROSITE" id="PS51078"/>
    </source>
</evidence>
<accession>A0A5M8ABQ8</accession>
<organism evidence="6 7">
    <name type="scientific">Cupriavidus cauae</name>
    <dbReference type="NCBI Taxonomy" id="2608999"/>
    <lineage>
        <taxon>Bacteria</taxon>
        <taxon>Pseudomonadati</taxon>
        <taxon>Pseudomonadota</taxon>
        <taxon>Betaproteobacteria</taxon>
        <taxon>Burkholderiales</taxon>
        <taxon>Burkholderiaceae</taxon>
        <taxon>Cupriavidus</taxon>
    </lineage>
</organism>
<dbReference type="PROSITE" id="PS51077">
    <property type="entry name" value="HTH_ICLR"/>
    <property type="match status" value="1"/>
</dbReference>
<dbReference type="Pfam" id="PF09339">
    <property type="entry name" value="HTH_IclR"/>
    <property type="match status" value="1"/>
</dbReference>
<dbReference type="PANTHER" id="PTHR30136:SF8">
    <property type="entry name" value="TRANSCRIPTIONAL REGULATORY PROTEIN"/>
    <property type="match status" value="1"/>
</dbReference>
<dbReference type="Pfam" id="PF01614">
    <property type="entry name" value="IclR_C"/>
    <property type="match status" value="1"/>
</dbReference>
<sequence length="277" mass="28804">MANQRTESEAGEGNGERGGAGVQALETGLSVLDALLGSLHPMPLKAVALAAGMHPAKAHRYLASFVKCGYVEQDDAGRYSLGRNALRMGLACLAQLDPLRLVTPVLDDLCASTGETVLAAVWGNHGPTVVQWRDSLRPVTVNVRPGSVMPLLSSATGRVFTAFLDPAVTAPLLETELQARAALQPPRFPRDAAEVAQLREQVRASTIGSVHGDLLAGVDSVSTPVFDRDGRIVLAITALGNAATFDGRLDGPVAAAIKAAAADLSQRLGHGLLAEPA</sequence>
<keyword evidence="1" id="KW-0805">Transcription regulation</keyword>
<dbReference type="InterPro" id="IPR036390">
    <property type="entry name" value="WH_DNA-bd_sf"/>
</dbReference>
<keyword evidence="3" id="KW-0804">Transcription</keyword>
<dbReference type="SMART" id="SM00346">
    <property type="entry name" value="HTH_ICLR"/>
    <property type="match status" value="1"/>
</dbReference>
<dbReference type="GO" id="GO:0045892">
    <property type="term" value="P:negative regulation of DNA-templated transcription"/>
    <property type="evidence" value="ECO:0007669"/>
    <property type="project" value="TreeGrafter"/>
</dbReference>
<gene>
    <name evidence="6" type="ORF">F1599_16285</name>
</gene>
<feature type="domain" description="HTH iclR-type" evidence="4">
    <location>
        <begin position="22"/>
        <end position="83"/>
    </location>
</feature>
<dbReference type="InterPro" id="IPR036388">
    <property type="entry name" value="WH-like_DNA-bd_sf"/>
</dbReference>
<dbReference type="InterPro" id="IPR050707">
    <property type="entry name" value="HTH_MetabolicPath_Reg"/>
</dbReference>
<evidence type="ECO:0000256" key="2">
    <source>
        <dbReference type="ARBA" id="ARBA00023125"/>
    </source>
</evidence>
<dbReference type="InterPro" id="IPR029016">
    <property type="entry name" value="GAF-like_dom_sf"/>
</dbReference>
<evidence type="ECO:0000313" key="6">
    <source>
        <dbReference type="EMBL" id="KAA6120743.1"/>
    </source>
</evidence>
<dbReference type="InterPro" id="IPR005471">
    <property type="entry name" value="Tscrpt_reg_IclR_N"/>
</dbReference>
<dbReference type="SUPFAM" id="SSF55781">
    <property type="entry name" value="GAF domain-like"/>
    <property type="match status" value="1"/>
</dbReference>
<dbReference type="Proteomes" id="UP000324324">
    <property type="component" value="Unassembled WGS sequence"/>
</dbReference>
<evidence type="ECO:0000256" key="1">
    <source>
        <dbReference type="ARBA" id="ARBA00023015"/>
    </source>
</evidence>
<reference evidence="6 7" key="1">
    <citation type="submission" date="2019-09" db="EMBL/GenBank/DDBJ databases">
        <title>Isolation of a novel species in the genus Cupriavidus from patients with sepsis using whole genome sequencing.</title>
        <authorList>
            <person name="Kweon O.J."/>
            <person name="Lee M.-K."/>
        </authorList>
    </citation>
    <scope>NUCLEOTIDE SEQUENCE [LARGE SCALE GENOMIC DNA]</scope>
    <source>
        <strain evidence="6 7">MKL-01</strain>
    </source>
</reference>
<name>A0A5M8ABQ8_9BURK</name>
<dbReference type="GO" id="GO:0003677">
    <property type="term" value="F:DNA binding"/>
    <property type="evidence" value="ECO:0007669"/>
    <property type="project" value="UniProtKB-KW"/>
</dbReference>
<dbReference type="Gene3D" id="3.30.450.40">
    <property type="match status" value="1"/>
</dbReference>
<evidence type="ECO:0000259" key="4">
    <source>
        <dbReference type="PROSITE" id="PS51077"/>
    </source>
</evidence>
<evidence type="ECO:0000256" key="3">
    <source>
        <dbReference type="ARBA" id="ARBA00023163"/>
    </source>
</evidence>
<dbReference type="Gene3D" id="1.10.10.10">
    <property type="entry name" value="Winged helix-like DNA-binding domain superfamily/Winged helix DNA-binding domain"/>
    <property type="match status" value="1"/>
</dbReference>
<dbReference type="PANTHER" id="PTHR30136">
    <property type="entry name" value="HELIX-TURN-HELIX TRANSCRIPTIONAL REGULATOR, ICLR FAMILY"/>
    <property type="match status" value="1"/>
</dbReference>